<keyword evidence="3" id="KW-1185">Reference proteome</keyword>
<gene>
    <name evidence="2" type="ORF">GALMADRAFT_1175889</name>
</gene>
<evidence type="ECO:0000313" key="2">
    <source>
        <dbReference type="EMBL" id="KDR80037.1"/>
    </source>
</evidence>
<dbReference type="EMBL" id="KL142372">
    <property type="protein sequence ID" value="KDR80037.1"/>
    <property type="molecule type" value="Genomic_DNA"/>
</dbReference>
<feature type="transmembrane region" description="Helical" evidence="1">
    <location>
        <begin position="12"/>
        <end position="31"/>
    </location>
</feature>
<organism evidence="2 3">
    <name type="scientific">Galerina marginata (strain CBS 339.88)</name>
    <dbReference type="NCBI Taxonomy" id="685588"/>
    <lineage>
        <taxon>Eukaryota</taxon>
        <taxon>Fungi</taxon>
        <taxon>Dikarya</taxon>
        <taxon>Basidiomycota</taxon>
        <taxon>Agaricomycotina</taxon>
        <taxon>Agaricomycetes</taxon>
        <taxon>Agaricomycetidae</taxon>
        <taxon>Agaricales</taxon>
        <taxon>Agaricineae</taxon>
        <taxon>Strophariaceae</taxon>
        <taxon>Galerina</taxon>
    </lineage>
</organism>
<proteinExistence type="predicted"/>
<name>A0A067TCH5_GALM3</name>
<keyword evidence="1" id="KW-0472">Membrane</keyword>
<sequence>MLFSFGPPRTLGTLYILYNSLPIFTLIISITSSSSSLRFLLSVFVINPPWPNPPLVVSSPVCVPSPDHSIPLHHRYLPCFQKFLAHDNNSSDKMYP</sequence>
<reference evidence="3" key="1">
    <citation type="journal article" date="2014" name="Proc. Natl. Acad. Sci. U.S.A.">
        <title>Extensive sampling of basidiomycete genomes demonstrates inadequacy of the white-rot/brown-rot paradigm for wood decay fungi.</title>
        <authorList>
            <person name="Riley R."/>
            <person name="Salamov A.A."/>
            <person name="Brown D.W."/>
            <person name="Nagy L.G."/>
            <person name="Floudas D."/>
            <person name="Held B.W."/>
            <person name="Levasseur A."/>
            <person name="Lombard V."/>
            <person name="Morin E."/>
            <person name="Otillar R."/>
            <person name="Lindquist E.A."/>
            <person name="Sun H."/>
            <person name="LaButti K.M."/>
            <person name="Schmutz J."/>
            <person name="Jabbour D."/>
            <person name="Luo H."/>
            <person name="Baker S.E."/>
            <person name="Pisabarro A.G."/>
            <person name="Walton J.D."/>
            <person name="Blanchette R.A."/>
            <person name="Henrissat B."/>
            <person name="Martin F."/>
            <person name="Cullen D."/>
            <person name="Hibbett D.S."/>
            <person name="Grigoriev I.V."/>
        </authorList>
    </citation>
    <scope>NUCLEOTIDE SEQUENCE [LARGE SCALE GENOMIC DNA]</scope>
    <source>
        <strain evidence="3">CBS 339.88</strain>
    </source>
</reference>
<dbReference type="Proteomes" id="UP000027222">
    <property type="component" value="Unassembled WGS sequence"/>
</dbReference>
<protein>
    <submittedName>
        <fullName evidence="2">Uncharacterized protein</fullName>
    </submittedName>
</protein>
<dbReference type="AlphaFoldDB" id="A0A067TCH5"/>
<keyword evidence="1" id="KW-0812">Transmembrane</keyword>
<evidence type="ECO:0000256" key="1">
    <source>
        <dbReference type="SAM" id="Phobius"/>
    </source>
</evidence>
<accession>A0A067TCH5</accession>
<evidence type="ECO:0000313" key="3">
    <source>
        <dbReference type="Proteomes" id="UP000027222"/>
    </source>
</evidence>
<dbReference type="HOGENOM" id="CLU_2359903_0_0_1"/>
<keyword evidence="1" id="KW-1133">Transmembrane helix</keyword>